<dbReference type="EMBL" id="AJYB01000099">
    <property type="protein sequence ID" value="EIM05041.1"/>
    <property type="molecule type" value="Genomic_DNA"/>
</dbReference>
<evidence type="ECO:0000256" key="8">
    <source>
        <dbReference type="ARBA" id="ARBA00022881"/>
    </source>
</evidence>
<evidence type="ECO:0000313" key="15">
    <source>
        <dbReference type="Proteomes" id="UP000004725"/>
    </source>
</evidence>
<dbReference type="InterPro" id="IPR027417">
    <property type="entry name" value="P-loop_NTPase"/>
</dbReference>
<dbReference type="Gene3D" id="3.40.50.300">
    <property type="entry name" value="P-loop containing nucleotide triphosphate hydrolases"/>
    <property type="match status" value="1"/>
</dbReference>
<protein>
    <recommendedName>
        <fullName evidence="12">UvrABC system protein A</fullName>
    </recommendedName>
    <alternativeName>
        <fullName evidence="13">Excinuclease ABC subunit A</fullName>
    </alternativeName>
</protein>
<evidence type="ECO:0000256" key="7">
    <source>
        <dbReference type="ARBA" id="ARBA00022840"/>
    </source>
</evidence>
<evidence type="ECO:0000256" key="3">
    <source>
        <dbReference type="ARBA" id="ARBA00022737"/>
    </source>
</evidence>
<dbReference type="Proteomes" id="UP000004725">
    <property type="component" value="Unassembled WGS sequence"/>
</dbReference>
<keyword evidence="8" id="KW-0267">Excision nuclease</keyword>
<keyword evidence="6" id="KW-0228">DNA excision</keyword>
<dbReference type="GO" id="GO:0003677">
    <property type="term" value="F:DNA binding"/>
    <property type="evidence" value="ECO:0007669"/>
    <property type="project" value="UniProtKB-KW"/>
</dbReference>
<name>A0AA87IHK5_9BACL</name>
<evidence type="ECO:0000256" key="5">
    <source>
        <dbReference type="ARBA" id="ARBA00022763"/>
    </source>
</evidence>
<organism evidence="14 15">
    <name type="scientific">Planococcus antarcticus DSM 14505</name>
    <dbReference type="NCBI Taxonomy" id="1185653"/>
    <lineage>
        <taxon>Bacteria</taxon>
        <taxon>Bacillati</taxon>
        <taxon>Bacillota</taxon>
        <taxon>Bacilli</taxon>
        <taxon>Bacillales</taxon>
        <taxon>Caryophanaceae</taxon>
        <taxon>Planococcus</taxon>
    </lineage>
</organism>
<proteinExistence type="inferred from homology"/>
<dbReference type="AlphaFoldDB" id="A0AA87IHK5"/>
<evidence type="ECO:0000256" key="12">
    <source>
        <dbReference type="ARBA" id="ARBA00039316"/>
    </source>
</evidence>
<sequence>MLKQLHDLGNSVLVIEDVDVMKQADWIIDLGLGAGINGGQIVGKVTLD</sequence>
<keyword evidence="3" id="KW-0677">Repeat</keyword>
<dbReference type="PANTHER" id="PTHR43152:SF3">
    <property type="entry name" value="UVRABC SYSTEM PROTEIN A"/>
    <property type="match status" value="1"/>
</dbReference>
<evidence type="ECO:0000256" key="1">
    <source>
        <dbReference type="ARBA" id="ARBA00004496"/>
    </source>
</evidence>
<dbReference type="PANTHER" id="PTHR43152">
    <property type="entry name" value="UVRABC SYSTEM PROTEIN A"/>
    <property type="match status" value="1"/>
</dbReference>
<dbReference type="GO" id="GO:0006281">
    <property type="term" value="P:DNA repair"/>
    <property type="evidence" value="ECO:0007669"/>
    <property type="project" value="UniProtKB-KW"/>
</dbReference>
<keyword evidence="4" id="KW-0547">Nucleotide-binding</keyword>
<evidence type="ECO:0000256" key="9">
    <source>
        <dbReference type="ARBA" id="ARBA00023125"/>
    </source>
</evidence>
<evidence type="ECO:0000256" key="6">
    <source>
        <dbReference type="ARBA" id="ARBA00022769"/>
    </source>
</evidence>
<evidence type="ECO:0000256" key="13">
    <source>
        <dbReference type="ARBA" id="ARBA00042156"/>
    </source>
</evidence>
<gene>
    <name evidence="14" type="ORF">A1A1_18302</name>
</gene>
<keyword evidence="7" id="KW-0067">ATP-binding</keyword>
<evidence type="ECO:0000256" key="11">
    <source>
        <dbReference type="ARBA" id="ARBA00038000"/>
    </source>
</evidence>
<keyword evidence="9" id="KW-0238">DNA-binding</keyword>
<evidence type="ECO:0000256" key="4">
    <source>
        <dbReference type="ARBA" id="ARBA00022741"/>
    </source>
</evidence>
<reference evidence="14 15" key="1">
    <citation type="journal article" date="2012" name="J. Bacteriol.">
        <title>Genome Sequence of the Antarctic Psychrophile Bacterium Planococcus antarcticus DSM 14505.</title>
        <authorList>
            <person name="Margolles A."/>
            <person name="Gueimonde M."/>
            <person name="Sanchez B."/>
        </authorList>
    </citation>
    <scope>NUCLEOTIDE SEQUENCE [LARGE SCALE GENOMIC DNA]</scope>
    <source>
        <strain evidence="14 15">DSM 14505</strain>
    </source>
</reference>
<comment type="caution">
    <text evidence="14">The sequence shown here is derived from an EMBL/GenBank/DDBJ whole genome shotgun (WGS) entry which is preliminary data.</text>
</comment>
<keyword evidence="2" id="KW-0963">Cytoplasm</keyword>
<evidence type="ECO:0000256" key="10">
    <source>
        <dbReference type="ARBA" id="ARBA00023204"/>
    </source>
</evidence>
<dbReference type="GO" id="GO:0004518">
    <property type="term" value="F:nuclease activity"/>
    <property type="evidence" value="ECO:0007669"/>
    <property type="project" value="UniProtKB-KW"/>
</dbReference>
<accession>A0AA87IHK5</accession>
<dbReference type="GO" id="GO:0005737">
    <property type="term" value="C:cytoplasm"/>
    <property type="evidence" value="ECO:0007669"/>
    <property type="project" value="UniProtKB-SubCell"/>
</dbReference>
<comment type="similarity">
    <text evidence="11">Belongs to the ABC transporter superfamily. UvrA family.</text>
</comment>
<evidence type="ECO:0000256" key="2">
    <source>
        <dbReference type="ARBA" id="ARBA00022490"/>
    </source>
</evidence>
<dbReference type="GO" id="GO:0005524">
    <property type="term" value="F:ATP binding"/>
    <property type="evidence" value="ECO:0007669"/>
    <property type="project" value="UniProtKB-KW"/>
</dbReference>
<evidence type="ECO:0000313" key="14">
    <source>
        <dbReference type="EMBL" id="EIM05041.1"/>
    </source>
</evidence>
<keyword evidence="5" id="KW-0227">DNA damage</keyword>
<keyword evidence="10" id="KW-0234">DNA repair</keyword>
<comment type="subcellular location">
    <subcellularLocation>
        <location evidence="1">Cytoplasm</location>
    </subcellularLocation>
</comment>
<dbReference type="RefSeq" id="WP_006831595.1">
    <property type="nucleotide sequence ID" value="NZ_AJYB01000099.1"/>
</dbReference>